<protein>
    <submittedName>
        <fullName evidence="1">Type I phosphodiesterase/nucleotide pyrophosphatase family protein</fullName>
    </submittedName>
</protein>
<reference evidence="1 2" key="1">
    <citation type="journal article" date="2014" name="Antonie Van Leeuwenhoek">
        <title>Hyphomonas beringensis sp. nov. and Hyphomonas chukchiensis sp. nov., isolated from surface seawater of the Bering Sea and Chukchi Sea.</title>
        <authorList>
            <person name="Li C."/>
            <person name="Lai Q."/>
            <person name="Li G."/>
            <person name="Dong C."/>
            <person name="Wang J."/>
            <person name="Liao Y."/>
            <person name="Shao Z."/>
        </authorList>
    </citation>
    <scope>NUCLEOTIDE SEQUENCE [LARGE SCALE GENOMIC DNA]</scope>
    <source>
        <strain evidence="1 2">PS728</strain>
    </source>
</reference>
<evidence type="ECO:0000313" key="2">
    <source>
        <dbReference type="Proteomes" id="UP000027100"/>
    </source>
</evidence>
<keyword evidence="2" id="KW-1185">Reference proteome</keyword>
<sequence length="451" mass="49345">MFADGTEEQGMGRFRAGMISAVAAVLMAACQSAQNEVPPPASLLSPQITETDAAPPVAEAPLVLMIGLDGLNPPMIDRWDAPNLKALAARGVRAEAMRPVMPSVTFVNFYSLATGLYPKHHGMVENYPYDKAADEQFDRATGPQEERWWQGEPIWITAEKQGLPTSIMFWLGSEVAHDGVRPTRWTPYEHNKPYQDRVDEVLGWYDAPEAELPRFAAIYFDRVDTAAHYFGPGSDKAKEAVAEVDGYVGQLVEGLGARGLLERTTVIVVSDHGMVWVDPAKVLDIGQFLDLTALNVPQFNGPYGGSNHPFLHIYGEGEALEKAYQGLKNFDEHIHVYKRGEMPAHYHFDHPTRGPDLFLVADPGWSVRNANLGGWRAPIPGQHGYDNLHPTMAATFIAAGPVFPEGEMTAPFENVNVYLMIACALGIEPAETDGDPAVVEQVTGGRCPAAR</sequence>
<dbReference type="Gene3D" id="3.30.1360.180">
    <property type="match status" value="1"/>
</dbReference>
<evidence type="ECO:0000313" key="1">
    <source>
        <dbReference type="EMBL" id="KDA00422.1"/>
    </source>
</evidence>
<dbReference type="CDD" id="cd16018">
    <property type="entry name" value="Enpp"/>
    <property type="match status" value="1"/>
</dbReference>
<dbReference type="AlphaFoldDB" id="A0A062VL54"/>
<organism evidence="1 2">
    <name type="scientific">Hyphomonas polymorpha PS728</name>
    <dbReference type="NCBI Taxonomy" id="1280954"/>
    <lineage>
        <taxon>Bacteria</taxon>
        <taxon>Pseudomonadati</taxon>
        <taxon>Pseudomonadota</taxon>
        <taxon>Alphaproteobacteria</taxon>
        <taxon>Hyphomonadales</taxon>
        <taxon>Hyphomonadaceae</taxon>
        <taxon>Hyphomonas</taxon>
    </lineage>
</organism>
<dbReference type="PANTHER" id="PTHR10151">
    <property type="entry name" value="ECTONUCLEOTIDE PYROPHOSPHATASE/PHOSPHODIESTERASE"/>
    <property type="match status" value="1"/>
</dbReference>
<proteinExistence type="predicted"/>
<dbReference type="InterPro" id="IPR002591">
    <property type="entry name" value="Phosphodiest/P_Trfase"/>
</dbReference>
<dbReference type="PATRIC" id="fig|1280954.3.peg.63"/>
<dbReference type="Proteomes" id="UP000027100">
    <property type="component" value="Unassembled WGS sequence"/>
</dbReference>
<dbReference type="eggNOG" id="COG1524">
    <property type="taxonomic scope" value="Bacteria"/>
</dbReference>
<dbReference type="PANTHER" id="PTHR10151:SF120">
    <property type="entry name" value="BIS(5'-ADENOSYL)-TRIPHOSPHATASE"/>
    <property type="match status" value="1"/>
</dbReference>
<accession>A0A062VL54</accession>
<dbReference type="STRING" id="1280954.HPO_00295"/>
<gene>
    <name evidence="1" type="ORF">HPO_00295</name>
</gene>
<dbReference type="EMBL" id="ARYM01000001">
    <property type="protein sequence ID" value="KDA00422.1"/>
    <property type="molecule type" value="Genomic_DNA"/>
</dbReference>
<name>A0A062VL54_9PROT</name>
<dbReference type="Gene3D" id="3.40.720.10">
    <property type="entry name" value="Alkaline Phosphatase, subunit A"/>
    <property type="match status" value="1"/>
</dbReference>
<comment type="caution">
    <text evidence="1">The sequence shown here is derived from an EMBL/GenBank/DDBJ whole genome shotgun (WGS) entry which is preliminary data.</text>
</comment>
<dbReference type="GO" id="GO:0016787">
    <property type="term" value="F:hydrolase activity"/>
    <property type="evidence" value="ECO:0007669"/>
    <property type="project" value="UniProtKB-ARBA"/>
</dbReference>
<dbReference type="InterPro" id="IPR017850">
    <property type="entry name" value="Alkaline_phosphatase_core_sf"/>
</dbReference>
<dbReference type="Pfam" id="PF01663">
    <property type="entry name" value="Phosphodiest"/>
    <property type="match status" value="1"/>
</dbReference>
<dbReference type="SUPFAM" id="SSF53649">
    <property type="entry name" value="Alkaline phosphatase-like"/>
    <property type="match status" value="1"/>
</dbReference>